<dbReference type="AlphaFoldDB" id="A0A9W7QFF8"/>
<dbReference type="InterPro" id="IPR050559">
    <property type="entry name" value="P-Pant_transferase_sf"/>
</dbReference>
<comment type="similarity">
    <text evidence="2">Belongs to the P-Pant transferase superfamily. Gsp/Sfp/HetI/AcpT family.</text>
</comment>
<dbReference type="GO" id="GO:0005829">
    <property type="term" value="C:cytosol"/>
    <property type="evidence" value="ECO:0007669"/>
    <property type="project" value="TreeGrafter"/>
</dbReference>
<keyword evidence="4" id="KW-0479">Metal-binding</keyword>
<dbReference type="Gene3D" id="3.90.470.20">
    <property type="entry name" value="4'-phosphopantetheinyl transferase domain"/>
    <property type="match status" value="2"/>
</dbReference>
<gene>
    <name evidence="9" type="ORF">F8172_16560</name>
</gene>
<reference evidence="9 10" key="1">
    <citation type="submission" date="2019-10" db="EMBL/GenBank/DDBJ databases">
        <title>Bacillus from the desert of Cuatro Cinegas, Coahuila.</title>
        <authorList>
            <person name="Olmedo-Alvarez G."/>
            <person name="Saldana S."/>
            <person name="Barcelo D."/>
        </authorList>
    </citation>
    <scope>NUCLEOTIDE SEQUENCE [LARGE SCALE GENOMIC DNA]</scope>
    <source>
        <strain evidence="9 10">CH417_13T</strain>
    </source>
</reference>
<evidence type="ECO:0000259" key="7">
    <source>
        <dbReference type="Pfam" id="PF01648"/>
    </source>
</evidence>
<dbReference type="Proteomes" id="UP000475765">
    <property type="component" value="Unassembled WGS sequence"/>
</dbReference>
<dbReference type="GO" id="GO:0017000">
    <property type="term" value="P:antibiotic biosynthetic process"/>
    <property type="evidence" value="ECO:0007669"/>
    <property type="project" value="UniProtKB-KW"/>
</dbReference>
<dbReference type="PANTHER" id="PTHR12215">
    <property type="entry name" value="PHOSPHOPANTETHEINE TRANSFERASE"/>
    <property type="match status" value="1"/>
</dbReference>
<organism evidence="9 10">
    <name type="scientific">Bacillus cereus</name>
    <dbReference type="NCBI Taxonomy" id="1396"/>
    <lineage>
        <taxon>Bacteria</taxon>
        <taxon>Bacillati</taxon>
        <taxon>Bacillota</taxon>
        <taxon>Bacilli</taxon>
        <taxon>Bacillales</taxon>
        <taxon>Bacillaceae</taxon>
        <taxon>Bacillus</taxon>
        <taxon>Bacillus cereus group</taxon>
    </lineage>
</organism>
<dbReference type="Pfam" id="PF01648">
    <property type="entry name" value="ACPS"/>
    <property type="match status" value="1"/>
</dbReference>
<sequence>MKKEIQMNIYAVKNPSYIEEDIYNLLISFISEEKKRRLKRFVKKEDVYRSLLGDVLIRSVICKKYELSNTNIEFENNEYGKPNLKGFNNLFFNISHSEDWIVCVVDGKAVGIDIEKVGSIEYENIIQFFSDEEQKVLNSKEPTEKEEYFYDLWTLKESYVKAIGKGLSIPLDSFGIIKTGKNIKVETNNMNFKCFFRQYELDANYKLSVCAESNHFPTKIKIKNLTDITQDILE</sequence>
<feature type="domain" description="4'-phosphopantetheinyl transferase N-terminal" evidence="8">
    <location>
        <begin position="23"/>
        <end position="104"/>
    </location>
</feature>
<evidence type="ECO:0000256" key="2">
    <source>
        <dbReference type="ARBA" id="ARBA00010990"/>
    </source>
</evidence>
<dbReference type="InterPro" id="IPR055066">
    <property type="entry name" value="AASDHPPT_N"/>
</dbReference>
<evidence type="ECO:0000313" key="10">
    <source>
        <dbReference type="Proteomes" id="UP000475765"/>
    </source>
</evidence>
<proteinExistence type="inferred from homology"/>
<name>A0A9W7QFF8_BACCE</name>
<evidence type="ECO:0000256" key="1">
    <source>
        <dbReference type="ARBA" id="ARBA00001946"/>
    </source>
</evidence>
<dbReference type="InterPro" id="IPR037143">
    <property type="entry name" value="4-PPantetheinyl_Trfase_dom_sf"/>
</dbReference>
<dbReference type="GO" id="GO:0019878">
    <property type="term" value="P:lysine biosynthetic process via aminoadipic acid"/>
    <property type="evidence" value="ECO:0007669"/>
    <property type="project" value="TreeGrafter"/>
</dbReference>
<dbReference type="NCBIfam" id="TIGR00556">
    <property type="entry name" value="pantethn_trn"/>
    <property type="match status" value="1"/>
</dbReference>
<dbReference type="InterPro" id="IPR004568">
    <property type="entry name" value="Ppantetheine-prot_Trfase_dom"/>
</dbReference>
<dbReference type="Pfam" id="PF22624">
    <property type="entry name" value="AASDHPPT_N"/>
    <property type="match status" value="1"/>
</dbReference>
<feature type="domain" description="4'-phosphopantetheinyl transferase" evidence="7">
    <location>
        <begin position="109"/>
        <end position="210"/>
    </location>
</feature>
<dbReference type="EMBL" id="WBPP01000022">
    <property type="protein sequence ID" value="KAB2393412.1"/>
    <property type="molecule type" value="Genomic_DNA"/>
</dbReference>
<dbReference type="SUPFAM" id="SSF56214">
    <property type="entry name" value="4'-phosphopantetheinyl transferase"/>
    <property type="match status" value="2"/>
</dbReference>
<evidence type="ECO:0000259" key="8">
    <source>
        <dbReference type="Pfam" id="PF22624"/>
    </source>
</evidence>
<evidence type="ECO:0000256" key="5">
    <source>
        <dbReference type="ARBA" id="ARBA00022842"/>
    </source>
</evidence>
<evidence type="ECO:0000256" key="4">
    <source>
        <dbReference type="ARBA" id="ARBA00022723"/>
    </source>
</evidence>
<evidence type="ECO:0000256" key="6">
    <source>
        <dbReference type="ARBA" id="ARBA00023194"/>
    </source>
</evidence>
<keyword evidence="5" id="KW-0460">Magnesium</keyword>
<dbReference type="PANTHER" id="PTHR12215:SF10">
    <property type="entry name" value="L-AMINOADIPATE-SEMIALDEHYDE DEHYDROGENASE-PHOSPHOPANTETHEINYL TRANSFERASE"/>
    <property type="match status" value="1"/>
</dbReference>
<evidence type="ECO:0000313" key="9">
    <source>
        <dbReference type="EMBL" id="KAB2393412.1"/>
    </source>
</evidence>
<keyword evidence="6" id="KW-0045">Antibiotic biosynthesis</keyword>
<dbReference type="GO" id="GO:0006633">
    <property type="term" value="P:fatty acid biosynthetic process"/>
    <property type="evidence" value="ECO:0007669"/>
    <property type="project" value="InterPro"/>
</dbReference>
<protein>
    <submittedName>
        <fullName evidence="9">4'-phosphopantetheinyl transferase superfamily protein</fullName>
    </submittedName>
</protein>
<comment type="caution">
    <text evidence="9">The sequence shown here is derived from an EMBL/GenBank/DDBJ whole genome shotgun (WGS) entry which is preliminary data.</text>
</comment>
<dbReference type="GO" id="GO:0008897">
    <property type="term" value="F:holo-[acyl-carrier-protein] synthase activity"/>
    <property type="evidence" value="ECO:0007669"/>
    <property type="project" value="InterPro"/>
</dbReference>
<dbReference type="InterPro" id="IPR008278">
    <property type="entry name" value="4-PPantetheinyl_Trfase_dom"/>
</dbReference>
<keyword evidence="3 9" id="KW-0808">Transferase</keyword>
<accession>A0A9W7QFF8</accession>
<evidence type="ECO:0000256" key="3">
    <source>
        <dbReference type="ARBA" id="ARBA00022679"/>
    </source>
</evidence>
<comment type="cofactor">
    <cofactor evidence="1">
        <name>Mg(2+)</name>
        <dbReference type="ChEBI" id="CHEBI:18420"/>
    </cofactor>
</comment>
<dbReference type="GO" id="GO:0000287">
    <property type="term" value="F:magnesium ion binding"/>
    <property type="evidence" value="ECO:0007669"/>
    <property type="project" value="InterPro"/>
</dbReference>